<feature type="binding site" evidence="7">
    <location>
        <position position="280"/>
    </location>
    <ligand>
        <name>FMN</name>
        <dbReference type="ChEBI" id="CHEBI:58210"/>
    </ligand>
</feature>
<dbReference type="PROSITE" id="PS00557">
    <property type="entry name" value="FMN_HYDROXY_ACID_DH_1"/>
    <property type="match status" value="1"/>
</dbReference>
<dbReference type="FunFam" id="3.20.20.70:FF:000132">
    <property type="entry name" value="FMN dependent dehydrogenase"/>
    <property type="match status" value="1"/>
</dbReference>
<evidence type="ECO:0000256" key="6">
    <source>
        <dbReference type="PIRSR" id="PIRSR000138-1"/>
    </source>
</evidence>
<dbReference type="InterPro" id="IPR037396">
    <property type="entry name" value="FMN_HAD"/>
</dbReference>
<feature type="binding site" evidence="7">
    <location>
        <begin position="358"/>
        <end position="359"/>
    </location>
    <ligand>
        <name>FMN</name>
        <dbReference type="ChEBI" id="CHEBI:58210"/>
    </ligand>
</feature>
<feature type="domain" description="FMN hydroxy acid dehydrogenase" evidence="8">
    <location>
        <begin position="35"/>
        <end position="409"/>
    </location>
</feature>
<dbReference type="Gene3D" id="3.20.20.70">
    <property type="entry name" value="Aldolase class I"/>
    <property type="match status" value="1"/>
</dbReference>
<organism evidence="9 10">
    <name type="scientific">Oidiodendron maius (strain Zn)</name>
    <dbReference type="NCBI Taxonomy" id="913774"/>
    <lineage>
        <taxon>Eukaryota</taxon>
        <taxon>Fungi</taxon>
        <taxon>Dikarya</taxon>
        <taxon>Ascomycota</taxon>
        <taxon>Pezizomycotina</taxon>
        <taxon>Leotiomycetes</taxon>
        <taxon>Leotiomycetes incertae sedis</taxon>
        <taxon>Myxotrichaceae</taxon>
        <taxon>Oidiodendron</taxon>
    </lineage>
</organism>
<feature type="binding site" evidence="7">
    <location>
        <position position="165"/>
    </location>
    <ligand>
        <name>FMN</name>
        <dbReference type="ChEBI" id="CHEBI:58210"/>
    </ligand>
</feature>
<evidence type="ECO:0000256" key="3">
    <source>
        <dbReference type="ARBA" id="ARBA00022643"/>
    </source>
</evidence>
<dbReference type="OrthoDB" id="25826at2759"/>
<name>A0A0C3HR96_OIDMZ</name>
<reference evidence="9 10" key="1">
    <citation type="submission" date="2014-04" db="EMBL/GenBank/DDBJ databases">
        <authorList>
            <consortium name="DOE Joint Genome Institute"/>
            <person name="Kuo A."/>
            <person name="Martino E."/>
            <person name="Perotto S."/>
            <person name="Kohler A."/>
            <person name="Nagy L.G."/>
            <person name="Floudas D."/>
            <person name="Copeland A."/>
            <person name="Barry K.W."/>
            <person name="Cichocki N."/>
            <person name="Veneault-Fourrey C."/>
            <person name="LaButti K."/>
            <person name="Lindquist E.A."/>
            <person name="Lipzen A."/>
            <person name="Lundell T."/>
            <person name="Morin E."/>
            <person name="Murat C."/>
            <person name="Sun H."/>
            <person name="Tunlid A."/>
            <person name="Henrissat B."/>
            <person name="Grigoriev I.V."/>
            <person name="Hibbett D.S."/>
            <person name="Martin F."/>
            <person name="Nordberg H.P."/>
            <person name="Cantor M.N."/>
            <person name="Hua S.X."/>
        </authorList>
    </citation>
    <scope>NUCLEOTIDE SEQUENCE [LARGE SCALE GENOMIC DNA]</scope>
    <source>
        <strain evidence="9 10">Zn</strain>
    </source>
</reference>
<feature type="binding site" evidence="7">
    <location>
        <position position="202"/>
    </location>
    <ligand>
        <name>glyoxylate</name>
        <dbReference type="ChEBI" id="CHEBI:36655"/>
    </ligand>
</feature>
<dbReference type="PROSITE" id="PS51349">
    <property type="entry name" value="FMN_HYDROXY_ACID_DH_2"/>
    <property type="match status" value="1"/>
</dbReference>
<keyword evidence="4" id="KW-0560">Oxidoreductase</keyword>
<feature type="binding site" evidence="7">
    <location>
        <position position="302"/>
    </location>
    <ligand>
        <name>FMN</name>
        <dbReference type="ChEBI" id="CHEBI:58210"/>
    </ligand>
</feature>
<evidence type="ECO:0000256" key="1">
    <source>
        <dbReference type="ARBA" id="ARBA00001917"/>
    </source>
</evidence>
<comment type="similarity">
    <text evidence="5">Belongs to the FMN-dependent alpha-hydroxy acid dehydrogenase family.</text>
</comment>
<protein>
    <recommendedName>
        <fullName evidence="8">FMN hydroxy acid dehydrogenase domain-containing protein</fullName>
    </recommendedName>
</protein>
<dbReference type="InParanoid" id="A0A0C3HR96"/>
<feature type="binding site" evidence="7">
    <location>
        <begin position="114"/>
        <end position="116"/>
    </location>
    <ligand>
        <name>FMN</name>
        <dbReference type="ChEBI" id="CHEBI:58210"/>
    </ligand>
</feature>
<dbReference type="InterPro" id="IPR012133">
    <property type="entry name" value="Alpha-hydoxy_acid_DH_FMN"/>
</dbReference>
<evidence type="ECO:0000259" key="8">
    <source>
        <dbReference type="PROSITE" id="PS51349"/>
    </source>
</evidence>
<dbReference type="PIRSF" id="PIRSF000138">
    <property type="entry name" value="Al-hdrx_acd_dh"/>
    <property type="match status" value="1"/>
</dbReference>
<dbReference type="HOGENOM" id="CLU_020639_0_1_1"/>
<dbReference type="InterPro" id="IPR008259">
    <property type="entry name" value="FMN_hydac_DH_AS"/>
</dbReference>
<dbReference type="Proteomes" id="UP000054321">
    <property type="component" value="Unassembled WGS sequence"/>
</dbReference>
<gene>
    <name evidence="9" type="ORF">OIDMADRAFT_50631</name>
</gene>
<feature type="binding site" evidence="7">
    <location>
        <begin position="335"/>
        <end position="339"/>
    </location>
    <ligand>
        <name>FMN</name>
        <dbReference type="ChEBI" id="CHEBI:58210"/>
    </ligand>
</feature>
<keyword evidence="10" id="KW-1185">Reference proteome</keyword>
<evidence type="ECO:0000313" key="10">
    <source>
        <dbReference type="Proteomes" id="UP000054321"/>
    </source>
</evidence>
<dbReference type="Pfam" id="PF01070">
    <property type="entry name" value="FMN_dh"/>
    <property type="match status" value="1"/>
</dbReference>
<keyword evidence="3 7" id="KW-0288">FMN</keyword>
<feature type="active site" description="Proton acceptor" evidence="6">
    <location>
        <position position="304"/>
    </location>
</feature>
<comment type="cofactor">
    <cofactor evidence="1">
        <name>FMN</name>
        <dbReference type="ChEBI" id="CHEBI:58210"/>
    </cofactor>
</comment>
<dbReference type="GO" id="GO:0010181">
    <property type="term" value="F:FMN binding"/>
    <property type="evidence" value="ECO:0007669"/>
    <property type="project" value="InterPro"/>
</dbReference>
<evidence type="ECO:0000256" key="4">
    <source>
        <dbReference type="ARBA" id="ARBA00023002"/>
    </source>
</evidence>
<feature type="binding site" evidence="7">
    <location>
        <position position="143"/>
    </location>
    <ligand>
        <name>FMN</name>
        <dbReference type="ChEBI" id="CHEBI:58210"/>
    </ligand>
</feature>
<feature type="binding site" evidence="7">
    <location>
        <position position="304"/>
    </location>
    <ligand>
        <name>glyoxylate</name>
        <dbReference type="ChEBI" id="CHEBI:36655"/>
    </ligand>
</feature>
<dbReference type="EMBL" id="KN832872">
    <property type="protein sequence ID" value="KIN04792.1"/>
    <property type="molecule type" value="Genomic_DNA"/>
</dbReference>
<dbReference type="GO" id="GO:0016491">
    <property type="term" value="F:oxidoreductase activity"/>
    <property type="evidence" value="ECO:0007669"/>
    <property type="project" value="UniProtKB-KW"/>
</dbReference>
<evidence type="ECO:0000256" key="7">
    <source>
        <dbReference type="PIRSR" id="PIRSR000138-2"/>
    </source>
</evidence>
<proteinExistence type="inferred from homology"/>
<dbReference type="InterPro" id="IPR037350">
    <property type="entry name" value="LMO_FMN"/>
</dbReference>
<feature type="binding site" evidence="7">
    <location>
        <position position="193"/>
    </location>
    <ligand>
        <name>FMN</name>
        <dbReference type="ChEBI" id="CHEBI:58210"/>
    </ligand>
</feature>
<dbReference type="InterPro" id="IPR013785">
    <property type="entry name" value="Aldolase_TIM"/>
</dbReference>
<accession>A0A0C3HR96</accession>
<evidence type="ECO:0000256" key="5">
    <source>
        <dbReference type="ARBA" id="ARBA00024042"/>
    </source>
</evidence>
<keyword evidence="2 7" id="KW-0285">Flavoprotein</keyword>
<dbReference type="PANTHER" id="PTHR10578">
    <property type="entry name" value="S -2-HYDROXY-ACID OXIDASE-RELATED"/>
    <property type="match status" value="1"/>
</dbReference>
<dbReference type="InterPro" id="IPR000262">
    <property type="entry name" value="FMN-dep_DH"/>
</dbReference>
<dbReference type="PANTHER" id="PTHR10578:SF86">
    <property type="entry name" value="DEPENDENT DEHYDROGENASE, PUTATIVE (AFU_ORTHOLOGUE AFUA_6G02720)-RELATED"/>
    <property type="match status" value="1"/>
</dbReference>
<sequence>MNVKQSQQLPPSTSEHPNYGLFQNLLYRDGMLFHRYPLVTTDANKLEDQAQKVLKPTSYNYVAGGAGERATMDANRLAFRQWKLIPRMLRPAPHRDLTVQLFGKTYATPILMAPVGVQTIFHEDKEIGLSSACAEIGVPFILSTAASSSIEEVAQANGSGTRWFQLYWPRDNDVTLSLLKRAKENGFTALVVTLDTWALAWRPADLDGGYIPFIKGVGNQVAFSDPVFREKFLKKYGAVPEDQILQASQEWTSDVFSGASHGWEDLAFLKQNWDGPIILKGIQHPEDAKLAVEYGCDGIIVSNHGGRQLDGAVASLEMLPEIVDAVGDKLTVLFDSGIRTGVDIMKALSLGAKAVLIGRPAIYGLAVGGKLGAKQVLQGLLADLDQSMGLAGIHSIAGCNRSVIRKVHYGGDSKSSN</sequence>
<dbReference type="AlphaFoldDB" id="A0A0C3HR96"/>
<evidence type="ECO:0000313" key="9">
    <source>
        <dbReference type="EMBL" id="KIN04792.1"/>
    </source>
</evidence>
<reference evidence="10" key="2">
    <citation type="submission" date="2015-01" db="EMBL/GenBank/DDBJ databases">
        <title>Evolutionary Origins and Diversification of the Mycorrhizal Mutualists.</title>
        <authorList>
            <consortium name="DOE Joint Genome Institute"/>
            <consortium name="Mycorrhizal Genomics Consortium"/>
            <person name="Kohler A."/>
            <person name="Kuo A."/>
            <person name="Nagy L.G."/>
            <person name="Floudas D."/>
            <person name="Copeland A."/>
            <person name="Barry K.W."/>
            <person name="Cichocki N."/>
            <person name="Veneault-Fourrey C."/>
            <person name="LaButti K."/>
            <person name="Lindquist E.A."/>
            <person name="Lipzen A."/>
            <person name="Lundell T."/>
            <person name="Morin E."/>
            <person name="Murat C."/>
            <person name="Riley R."/>
            <person name="Ohm R."/>
            <person name="Sun H."/>
            <person name="Tunlid A."/>
            <person name="Henrissat B."/>
            <person name="Grigoriev I.V."/>
            <person name="Hibbett D.S."/>
            <person name="Martin F."/>
        </authorList>
    </citation>
    <scope>NUCLEOTIDE SEQUENCE [LARGE SCALE GENOMIC DNA]</scope>
    <source>
        <strain evidence="10">Zn</strain>
    </source>
</reference>
<feature type="binding site" evidence="7">
    <location>
        <position position="307"/>
    </location>
    <ligand>
        <name>glyoxylate</name>
        <dbReference type="ChEBI" id="CHEBI:36655"/>
    </ligand>
</feature>
<evidence type="ECO:0000256" key="2">
    <source>
        <dbReference type="ARBA" id="ARBA00022630"/>
    </source>
</evidence>
<feature type="binding site" evidence="7">
    <location>
        <position position="167"/>
    </location>
    <ligand>
        <name>glyoxylate</name>
        <dbReference type="ChEBI" id="CHEBI:36655"/>
    </ligand>
</feature>
<dbReference type="SUPFAM" id="SSF51395">
    <property type="entry name" value="FMN-linked oxidoreductases"/>
    <property type="match status" value="1"/>
</dbReference>
<dbReference type="CDD" id="cd03332">
    <property type="entry name" value="LMO_FMN"/>
    <property type="match status" value="1"/>
</dbReference>
<feature type="binding site" evidence="7">
    <location>
        <position position="61"/>
    </location>
    <ligand>
        <name>glyoxylate</name>
        <dbReference type="ChEBI" id="CHEBI:36655"/>
    </ligand>
</feature>
<dbReference type="STRING" id="913774.A0A0C3HR96"/>